<dbReference type="GO" id="GO:0004000">
    <property type="term" value="F:adenosine deaminase activity"/>
    <property type="evidence" value="ECO:0007669"/>
    <property type="project" value="TreeGrafter"/>
</dbReference>
<evidence type="ECO:0000256" key="5">
    <source>
        <dbReference type="ARBA" id="ARBA00022729"/>
    </source>
</evidence>
<dbReference type="GO" id="GO:0006154">
    <property type="term" value="P:adenosine catabolic process"/>
    <property type="evidence" value="ECO:0007669"/>
    <property type="project" value="TreeGrafter"/>
</dbReference>
<evidence type="ECO:0000259" key="8">
    <source>
        <dbReference type="Pfam" id="PF08451"/>
    </source>
</evidence>
<reference evidence="9 10" key="1">
    <citation type="submission" date="2019-09" db="EMBL/GenBank/DDBJ databases">
        <title>Complete genome sequence of Arachidicoccus sp. B3-10 isolated from apple orchard soil.</title>
        <authorList>
            <person name="Kim H.S."/>
            <person name="Han K.-I."/>
            <person name="Suh M.K."/>
            <person name="Lee K.C."/>
            <person name="Eom M.K."/>
            <person name="Kim J.-S."/>
            <person name="Kang S.W."/>
            <person name="Sin Y."/>
            <person name="Lee J.-S."/>
        </authorList>
    </citation>
    <scope>NUCLEOTIDE SEQUENCE [LARGE SCALE GENOMIC DNA]</scope>
    <source>
        <strain evidence="9 10">B3-10</strain>
    </source>
</reference>
<evidence type="ECO:0000256" key="2">
    <source>
        <dbReference type="ARBA" id="ARBA00004613"/>
    </source>
</evidence>
<feature type="domain" description="Adenosine deaminase" evidence="7">
    <location>
        <begin position="226"/>
        <end position="513"/>
    </location>
</feature>
<evidence type="ECO:0008006" key="11">
    <source>
        <dbReference type="Google" id="ProtNLM"/>
    </source>
</evidence>
<dbReference type="Pfam" id="PF00962">
    <property type="entry name" value="A_deaminase"/>
    <property type="match status" value="1"/>
</dbReference>
<accession>A0A5P2G6X0</accession>
<feature type="domain" description="Adenosine/AMP deaminase N-terminal" evidence="8">
    <location>
        <begin position="43"/>
        <end position="129"/>
    </location>
</feature>
<evidence type="ECO:0000313" key="9">
    <source>
        <dbReference type="EMBL" id="QES87251.1"/>
    </source>
</evidence>
<comment type="cofactor">
    <cofactor evidence="1">
        <name>Zn(2+)</name>
        <dbReference type="ChEBI" id="CHEBI:29105"/>
    </cofactor>
</comment>
<evidence type="ECO:0000256" key="6">
    <source>
        <dbReference type="ARBA" id="ARBA00022801"/>
    </source>
</evidence>
<dbReference type="AlphaFoldDB" id="A0A5P2G6X0"/>
<keyword evidence="6" id="KW-0378">Hydrolase</keyword>
<evidence type="ECO:0000256" key="3">
    <source>
        <dbReference type="ARBA" id="ARBA00022525"/>
    </source>
</evidence>
<keyword evidence="4" id="KW-0479">Metal-binding</keyword>
<dbReference type="InterPro" id="IPR001365">
    <property type="entry name" value="A_deaminase_dom"/>
</dbReference>
<dbReference type="GO" id="GO:0005615">
    <property type="term" value="C:extracellular space"/>
    <property type="evidence" value="ECO:0007669"/>
    <property type="project" value="InterPro"/>
</dbReference>
<dbReference type="GO" id="GO:0046872">
    <property type="term" value="F:metal ion binding"/>
    <property type="evidence" value="ECO:0007669"/>
    <property type="project" value="UniProtKB-KW"/>
</dbReference>
<name>A0A5P2G6X0_9BACT</name>
<dbReference type="KEGG" id="arac:E0W69_000770"/>
<evidence type="ECO:0000256" key="4">
    <source>
        <dbReference type="ARBA" id="ARBA00022723"/>
    </source>
</evidence>
<dbReference type="EMBL" id="CP044016">
    <property type="protein sequence ID" value="QES87251.1"/>
    <property type="molecule type" value="Genomic_DNA"/>
</dbReference>
<dbReference type="Pfam" id="PF08451">
    <property type="entry name" value="A_deaminase_N"/>
    <property type="match status" value="1"/>
</dbReference>
<comment type="subcellular location">
    <subcellularLocation>
        <location evidence="2">Secreted</location>
    </subcellularLocation>
</comment>
<protein>
    <recommendedName>
        <fullName evidence="11">Adenosine deaminase</fullName>
    </recommendedName>
</protein>
<dbReference type="InterPro" id="IPR006330">
    <property type="entry name" value="Ado/ade_deaminase"/>
</dbReference>
<dbReference type="GO" id="GO:0046103">
    <property type="term" value="P:inosine biosynthetic process"/>
    <property type="evidence" value="ECO:0007669"/>
    <property type="project" value="TreeGrafter"/>
</dbReference>
<keyword evidence="3" id="KW-0964">Secreted</keyword>
<gene>
    <name evidence="9" type="ORF">E0W69_000770</name>
</gene>
<proteinExistence type="predicted"/>
<dbReference type="Gene3D" id="3.20.20.140">
    <property type="entry name" value="Metal-dependent hydrolases"/>
    <property type="match status" value="1"/>
</dbReference>
<dbReference type="OrthoDB" id="9779574at2"/>
<dbReference type="InterPro" id="IPR032466">
    <property type="entry name" value="Metal_Hydrolase"/>
</dbReference>
<dbReference type="PANTHER" id="PTHR11409">
    <property type="entry name" value="ADENOSINE DEAMINASE"/>
    <property type="match status" value="1"/>
</dbReference>
<keyword evidence="5" id="KW-0732">Signal</keyword>
<dbReference type="InterPro" id="IPR013659">
    <property type="entry name" value="A_deaminase_N"/>
</dbReference>
<organism evidence="9 10">
    <name type="scientific">Rhizosphaericola mali</name>
    <dbReference type="NCBI Taxonomy" id="2545455"/>
    <lineage>
        <taxon>Bacteria</taxon>
        <taxon>Pseudomonadati</taxon>
        <taxon>Bacteroidota</taxon>
        <taxon>Chitinophagia</taxon>
        <taxon>Chitinophagales</taxon>
        <taxon>Chitinophagaceae</taxon>
        <taxon>Rhizosphaericola</taxon>
    </lineage>
</organism>
<dbReference type="Proteomes" id="UP000292424">
    <property type="component" value="Chromosome"/>
</dbReference>
<evidence type="ECO:0000259" key="7">
    <source>
        <dbReference type="Pfam" id="PF00962"/>
    </source>
</evidence>
<dbReference type="SUPFAM" id="SSF51556">
    <property type="entry name" value="Metallo-dependent hydrolases"/>
    <property type="match status" value="1"/>
</dbReference>
<dbReference type="FunFam" id="3.20.20.140:FF:000017">
    <property type="entry name" value="Adenosine deaminase 2"/>
    <property type="match status" value="1"/>
</dbReference>
<evidence type="ECO:0000256" key="1">
    <source>
        <dbReference type="ARBA" id="ARBA00001947"/>
    </source>
</evidence>
<keyword evidence="10" id="KW-1185">Reference proteome</keyword>
<sequence>MVRLFNNHLFLFEMIYMIRFSKDVLWFSMLLVTLSACQKKNYSNNSNTDVKTLSKNYDIDRENLIKKDSLLKIDAHIGLNPAEEKAAIKYEALKQSLYAQYKQSHNYPFSNAYYGAKEQIYGSKLYQLIHSMPKGGFLHLHPSAGLDYHWLVEQVTILPNCYVYWDAKHKEKLLGEIHFYKKENAPAGFELGSELLKKDPQFKEKLYQLLVFDKKETEPGTDIWKEFEYRFNRINGFVGYQPIYQDVLYNIFSNAVADGISQVELREHLADSLYSLDHEKGYYNTDSVIHYYQLAADRIRKNFLPEFTYSLIYTNIRFLPKETIVEDIKRAYYYQSRYPTIIKGYDLVAEEDAGHTGLYYKEAYILSDSLSKVYHHKLALILHAGESTWEYNKNLYDAALVHTPRVGHGINLVYYPALMEAFRKQNICVEVNPMSNQILGYMPDLRMHPAHILINNGNEIVISSDDPAIFQYTGVSLDYWSAIMAWDISFKMLKKIVENSINYSLLDTSEKTQAHNYWNKKWNEFVANINSNY</sequence>
<dbReference type="PANTHER" id="PTHR11409:SF39">
    <property type="entry name" value="ADENOSINE DEAMINASE 2"/>
    <property type="match status" value="1"/>
</dbReference>
<evidence type="ECO:0000313" key="10">
    <source>
        <dbReference type="Proteomes" id="UP000292424"/>
    </source>
</evidence>